<proteinExistence type="predicted"/>
<evidence type="ECO:0000313" key="1">
    <source>
        <dbReference type="EMBL" id="RAH77243.1"/>
    </source>
</evidence>
<sequence length="214" mass="22443">MRLGLTVRSGQIWLKICTDVDDLVLRYRDEKRYKVVVSARRDTASSSASTASQAIRTSLQTKELSISLIYSSTSSQISSTPFKMKSFTTIIASILIAAVSAAPAPVDIEARVNSVTVSLANDQSGANAGVPIPGDGVTRSIQTLYGGTAVGSSGKVLSSSAQLTNFSQWSSCNIVNGGKSIAYLNSQRTFADLDGNPNAAIPVDLSGATITCWA</sequence>
<accession>A0A8T8WNH6</accession>
<dbReference type="OrthoDB" id="3497702at2759"/>
<dbReference type="EMBL" id="KZ824847">
    <property type="protein sequence ID" value="RAH77243.1"/>
    <property type="molecule type" value="Genomic_DNA"/>
</dbReference>
<name>A0A8T8WNH6_ASPJA</name>
<keyword evidence="2" id="KW-1185">Reference proteome</keyword>
<dbReference type="RefSeq" id="XP_025523137.1">
    <property type="nucleotide sequence ID" value="XM_025672905.1"/>
</dbReference>
<dbReference type="Proteomes" id="UP000249497">
    <property type="component" value="Unassembled WGS sequence"/>
</dbReference>
<dbReference type="GeneID" id="37176597"/>
<reference evidence="1 2" key="1">
    <citation type="submission" date="2018-02" db="EMBL/GenBank/DDBJ databases">
        <title>The genomes of Aspergillus section Nigri reveals drivers in fungal speciation.</title>
        <authorList>
            <consortium name="DOE Joint Genome Institute"/>
            <person name="Vesth T.C."/>
            <person name="Nybo J."/>
            <person name="Theobald S."/>
            <person name="Brandl J."/>
            <person name="Frisvad J.C."/>
            <person name="Nielsen K.F."/>
            <person name="Lyhne E.K."/>
            <person name="Kogle M.E."/>
            <person name="Kuo A."/>
            <person name="Riley R."/>
            <person name="Clum A."/>
            <person name="Nolan M."/>
            <person name="Lipzen A."/>
            <person name="Salamov A."/>
            <person name="Henrissat B."/>
            <person name="Wiebenga A."/>
            <person name="De vries R.P."/>
            <person name="Grigoriev I.V."/>
            <person name="Mortensen U.H."/>
            <person name="Andersen M.R."/>
            <person name="Baker S.E."/>
        </authorList>
    </citation>
    <scope>NUCLEOTIDE SEQUENCE [LARGE SCALE GENOMIC DNA]</scope>
    <source>
        <strain evidence="1 2">CBS 114.51</strain>
    </source>
</reference>
<organism evidence="1 2">
    <name type="scientific">Aspergillus japonicus CBS 114.51</name>
    <dbReference type="NCBI Taxonomy" id="1448312"/>
    <lineage>
        <taxon>Eukaryota</taxon>
        <taxon>Fungi</taxon>
        <taxon>Dikarya</taxon>
        <taxon>Ascomycota</taxon>
        <taxon>Pezizomycotina</taxon>
        <taxon>Eurotiomycetes</taxon>
        <taxon>Eurotiomycetidae</taxon>
        <taxon>Eurotiales</taxon>
        <taxon>Aspergillaceae</taxon>
        <taxon>Aspergillus</taxon>
        <taxon>Aspergillus subgen. Circumdati</taxon>
    </lineage>
</organism>
<gene>
    <name evidence="1" type="ORF">BO86DRAFT_392874</name>
</gene>
<evidence type="ECO:0000313" key="2">
    <source>
        <dbReference type="Proteomes" id="UP000249497"/>
    </source>
</evidence>
<protein>
    <submittedName>
        <fullName evidence="1">Uncharacterized protein</fullName>
    </submittedName>
</protein>
<dbReference type="AlphaFoldDB" id="A0A8T8WNH6"/>